<evidence type="ECO:0000256" key="3">
    <source>
        <dbReference type="ARBA" id="ARBA00022670"/>
    </source>
</evidence>
<dbReference type="InterPro" id="IPR036852">
    <property type="entry name" value="Peptidase_S8/S53_dom_sf"/>
</dbReference>
<sequence>MRLTASHQAILLAFAGVVAASSVAHAAAPAPRYIVTFKQDQESLSKAASVRAYGEVKRELAEHGSVAMELSASALKSVQNHPSVASVEVDAPRYPLSNELAAAGQVVPYGIKMVQADLLSDANAGNRKVCIIDSGYDLSHEDLAANNVTGDDDPLGTGKWSVPGGPHGTHVAGTIAGINNAVGVVGVLPNKKVKLHIVKVFSEGGWAYSSDLVAATDKCKAAGSNIISMSLGGAAYSSAEKKAFDKLLSAGVLSIAAAGNDGNSTMSYPASYPAVMSVAALNDKKEWADFSQYNSAVAIAAPGVDVLSSVTMGEGRDATLTVDGAAVTASVFTGSPVKTASAALADCGIADSVCKDVSGKVCLIQRGTVSFAVKVKNCQSGGGIGAIVYNNAAGMLNGTLGTEVVSIPALGVSDTDGAALKAKLGKTANAAVVATNYSKMNGTSMATPHVSAVAALVWSYFPTCTASNVRKALQATAEDLGALGRDTKYGYGLVRAKAAKDYISKYGCQGL</sequence>
<dbReference type="Gene3D" id="3.30.70.80">
    <property type="entry name" value="Peptidase S8 propeptide/proteinase inhibitor I9"/>
    <property type="match status" value="1"/>
</dbReference>
<dbReference type="Gene3D" id="3.40.50.200">
    <property type="entry name" value="Peptidase S8/S53 domain"/>
    <property type="match status" value="1"/>
</dbReference>
<evidence type="ECO:0000256" key="1">
    <source>
        <dbReference type="ARBA" id="ARBA00011073"/>
    </source>
</evidence>
<dbReference type="CDD" id="cd07477">
    <property type="entry name" value="Peptidases_S8_Subtilisin_subset"/>
    <property type="match status" value="1"/>
</dbReference>
<keyword evidence="12" id="KW-1185">Reference proteome</keyword>
<evidence type="ECO:0000256" key="6">
    <source>
        <dbReference type="ARBA" id="ARBA00022825"/>
    </source>
</evidence>
<evidence type="ECO:0000256" key="5">
    <source>
        <dbReference type="ARBA" id="ARBA00022801"/>
    </source>
</evidence>
<dbReference type="PROSITE" id="PS00137">
    <property type="entry name" value="SUBTILASE_HIS"/>
    <property type="match status" value="1"/>
</dbReference>
<dbReference type="InterPro" id="IPR003137">
    <property type="entry name" value="PA_domain"/>
</dbReference>
<dbReference type="Gene3D" id="3.50.30.30">
    <property type="match status" value="1"/>
</dbReference>
<feature type="domain" description="Peptidase S8/S53" evidence="9">
    <location>
        <begin position="427"/>
        <end position="492"/>
    </location>
</feature>
<dbReference type="InterPro" id="IPR034202">
    <property type="entry name" value="Subtilisin_Carlsberg-like"/>
</dbReference>
<evidence type="ECO:0000313" key="12">
    <source>
        <dbReference type="Proteomes" id="UP001172778"/>
    </source>
</evidence>
<evidence type="ECO:0000313" key="11">
    <source>
        <dbReference type="EMBL" id="MDK2123286.1"/>
    </source>
</evidence>
<dbReference type="InterPro" id="IPR015500">
    <property type="entry name" value="Peptidase_S8_subtilisin-rel"/>
</dbReference>
<comment type="similarity">
    <text evidence="1 7">Belongs to the peptidase S8 family.</text>
</comment>
<dbReference type="RefSeq" id="WP_284099580.1">
    <property type="nucleotide sequence ID" value="NZ_JARRAF010000004.1"/>
</dbReference>
<keyword evidence="2" id="KW-0134">Cell wall</keyword>
<dbReference type="InterPro" id="IPR023828">
    <property type="entry name" value="Peptidase_S8_Ser-AS"/>
</dbReference>
<dbReference type="PROSITE" id="PS00138">
    <property type="entry name" value="SUBTILASE_SER"/>
    <property type="match status" value="1"/>
</dbReference>
<keyword evidence="8" id="KW-0732">Signal</keyword>
<dbReference type="InterPro" id="IPR000209">
    <property type="entry name" value="Peptidase_S8/S53_dom"/>
</dbReference>
<keyword evidence="5 7" id="KW-0378">Hydrolase</keyword>
<dbReference type="InterPro" id="IPR050131">
    <property type="entry name" value="Peptidase_S8_subtilisin-like"/>
</dbReference>
<evidence type="ECO:0000259" key="9">
    <source>
        <dbReference type="Pfam" id="PF00082"/>
    </source>
</evidence>
<dbReference type="Pfam" id="PF02225">
    <property type="entry name" value="PA"/>
    <property type="match status" value="1"/>
</dbReference>
<evidence type="ECO:0000256" key="7">
    <source>
        <dbReference type="PROSITE-ProRule" id="PRU01240"/>
    </source>
</evidence>
<evidence type="ECO:0000256" key="8">
    <source>
        <dbReference type="SAM" id="SignalP"/>
    </source>
</evidence>
<proteinExistence type="inferred from homology"/>
<name>A0ABT7DT83_9NEIS</name>
<evidence type="ECO:0000259" key="10">
    <source>
        <dbReference type="Pfam" id="PF02225"/>
    </source>
</evidence>
<keyword evidence="6 7" id="KW-0720">Serine protease</keyword>
<dbReference type="PRINTS" id="PR00723">
    <property type="entry name" value="SUBTILISIN"/>
</dbReference>
<dbReference type="PROSITE" id="PS51892">
    <property type="entry name" value="SUBTILASE"/>
    <property type="match status" value="1"/>
</dbReference>
<dbReference type="EMBL" id="JARRAF010000004">
    <property type="protein sequence ID" value="MDK2123286.1"/>
    <property type="molecule type" value="Genomic_DNA"/>
</dbReference>
<comment type="caution">
    <text evidence="11">The sequence shown here is derived from an EMBL/GenBank/DDBJ whole genome shotgun (WGS) entry which is preliminary data.</text>
</comment>
<dbReference type="PANTHER" id="PTHR43806">
    <property type="entry name" value="PEPTIDASE S8"/>
    <property type="match status" value="1"/>
</dbReference>
<dbReference type="SUPFAM" id="SSF54897">
    <property type="entry name" value="Protease propeptides/inhibitors"/>
    <property type="match status" value="1"/>
</dbReference>
<reference evidence="11" key="1">
    <citation type="submission" date="2023-03" db="EMBL/GenBank/DDBJ databases">
        <title>Chitinimonas shenzhenensis gen. nov., sp. nov., a novel member of family Burkholderiaceae isolated from activated sludge collected in Shen Zhen, China.</title>
        <authorList>
            <person name="Wang X."/>
        </authorList>
    </citation>
    <scope>NUCLEOTIDE SEQUENCE</scope>
    <source>
        <strain evidence="11">DQS-5</strain>
    </source>
</reference>
<evidence type="ECO:0000256" key="4">
    <source>
        <dbReference type="ARBA" id="ARBA00022723"/>
    </source>
</evidence>
<dbReference type="Pfam" id="PF00082">
    <property type="entry name" value="Peptidase_S8"/>
    <property type="match status" value="2"/>
</dbReference>
<dbReference type="Proteomes" id="UP001172778">
    <property type="component" value="Unassembled WGS sequence"/>
</dbReference>
<evidence type="ECO:0000256" key="2">
    <source>
        <dbReference type="ARBA" id="ARBA00022512"/>
    </source>
</evidence>
<feature type="domain" description="Peptidase S8/S53" evidence="9">
    <location>
        <begin position="128"/>
        <end position="311"/>
    </location>
</feature>
<dbReference type="InterPro" id="IPR037045">
    <property type="entry name" value="S8pro/Inhibitor_I9_sf"/>
</dbReference>
<feature type="chain" id="PRO_5046783499" evidence="8">
    <location>
        <begin position="27"/>
        <end position="511"/>
    </location>
</feature>
<keyword evidence="3 7" id="KW-0645">Protease</keyword>
<protein>
    <submittedName>
        <fullName evidence="11">S8 family serine peptidase</fullName>
    </submittedName>
</protein>
<keyword evidence="4" id="KW-0479">Metal-binding</keyword>
<feature type="active site" description="Charge relay system" evidence="7">
    <location>
        <position position="444"/>
    </location>
</feature>
<keyword evidence="2" id="KW-0964">Secreted</keyword>
<feature type="signal peptide" evidence="8">
    <location>
        <begin position="1"/>
        <end position="26"/>
    </location>
</feature>
<gene>
    <name evidence="11" type="ORF">PZA18_04380</name>
</gene>
<feature type="domain" description="PA" evidence="10">
    <location>
        <begin position="347"/>
        <end position="420"/>
    </location>
</feature>
<organism evidence="11 12">
    <name type="scientific">Parachitinimonas caeni</name>
    <dbReference type="NCBI Taxonomy" id="3031301"/>
    <lineage>
        <taxon>Bacteria</taxon>
        <taxon>Pseudomonadati</taxon>
        <taxon>Pseudomonadota</taxon>
        <taxon>Betaproteobacteria</taxon>
        <taxon>Neisseriales</taxon>
        <taxon>Chitinibacteraceae</taxon>
        <taxon>Parachitinimonas</taxon>
    </lineage>
</organism>
<dbReference type="SUPFAM" id="SSF52743">
    <property type="entry name" value="Subtilisin-like"/>
    <property type="match status" value="1"/>
</dbReference>
<feature type="active site" description="Charge relay system" evidence="7">
    <location>
        <position position="133"/>
    </location>
</feature>
<feature type="active site" description="Charge relay system" evidence="7">
    <location>
        <position position="167"/>
    </location>
</feature>
<dbReference type="PANTHER" id="PTHR43806:SF11">
    <property type="entry name" value="CEREVISIN-RELATED"/>
    <property type="match status" value="1"/>
</dbReference>
<accession>A0ABT7DT83</accession>
<dbReference type="InterPro" id="IPR022398">
    <property type="entry name" value="Peptidase_S8_His-AS"/>
</dbReference>